<reference evidence="2 3" key="1">
    <citation type="journal article" date="2015" name="Nature">
        <title>rRNA introns, odd ribosomes, and small enigmatic genomes across a large radiation of phyla.</title>
        <authorList>
            <person name="Brown C.T."/>
            <person name="Hug L.A."/>
            <person name="Thomas B.C."/>
            <person name="Sharon I."/>
            <person name="Castelle C.J."/>
            <person name="Singh A."/>
            <person name="Wilkins M.J."/>
            <person name="Williams K.H."/>
            <person name="Banfield J.F."/>
        </authorList>
    </citation>
    <scope>NUCLEOTIDE SEQUENCE [LARGE SCALE GENOMIC DNA]</scope>
</reference>
<dbReference type="Gene3D" id="3.40.50.150">
    <property type="entry name" value="Vaccinia Virus protein VP39"/>
    <property type="match status" value="1"/>
</dbReference>
<dbReference type="Proteomes" id="UP000033860">
    <property type="component" value="Unassembled WGS sequence"/>
</dbReference>
<feature type="domain" description="Methyltransferase type 11" evidence="1">
    <location>
        <begin position="93"/>
        <end position="169"/>
    </location>
</feature>
<proteinExistence type="predicted"/>
<comment type="caution">
    <text evidence="2">The sequence shown here is derived from an EMBL/GenBank/DDBJ whole genome shotgun (WGS) entry which is preliminary data.</text>
</comment>
<name>A0A0G1RWA8_9BACT</name>
<dbReference type="SUPFAM" id="SSF53335">
    <property type="entry name" value="S-adenosyl-L-methionine-dependent methyltransferases"/>
    <property type="match status" value="1"/>
</dbReference>
<dbReference type="InterPro" id="IPR029063">
    <property type="entry name" value="SAM-dependent_MTases_sf"/>
</dbReference>
<dbReference type="EMBL" id="LCNT01000003">
    <property type="protein sequence ID" value="KKU61411.1"/>
    <property type="molecule type" value="Genomic_DNA"/>
</dbReference>
<protein>
    <recommendedName>
        <fullName evidence="1">Methyltransferase type 11 domain-containing protein</fullName>
    </recommendedName>
</protein>
<evidence type="ECO:0000259" key="1">
    <source>
        <dbReference type="Pfam" id="PF08241"/>
    </source>
</evidence>
<dbReference type="AlphaFoldDB" id="A0A0G1RWA8"/>
<accession>A0A0G1RWA8</accession>
<dbReference type="Pfam" id="PF08241">
    <property type="entry name" value="Methyltransf_11"/>
    <property type="match status" value="1"/>
</dbReference>
<organism evidence="2 3">
    <name type="scientific">Candidatus Beckwithbacteria bacterium GW2011_GWB1_47_15</name>
    <dbReference type="NCBI Taxonomy" id="1618371"/>
    <lineage>
        <taxon>Bacteria</taxon>
        <taxon>Candidatus Beckwithiibacteriota</taxon>
    </lineage>
</organism>
<gene>
    <name evidence="2" type="ORF">UX85_C0003G0070</name>
</gene>
<sequence>MLPAESRREVLTRITYRKGLEDFFQQGPSEEVLNNHPPIGASLATVANIPLVSEKLRNRFTVPISVTMLGTGTPEEPDQVISFISNSLDVPCRDLRVVDFDNQIITSLRERKSPSITPLLTNATNTEIKDNSQDLVVLDYLLNYNPLAISPLILKEASTILRKGGIAIITLASSENIQTSDLRLIPYQELLDLINNKVSINDLRKVYRLAELKDRLTSEALQSIKNTILEILPEGLGYAFFGQDDSETGSWFTPFNQSLSLLQTYGLSMIFCFSYQSRQNTGLTCQKNILILEQARL</sequence>
<dbReference type="GO" id="GO:0008757">
    <property type="term" value="F:S-adenosylmethionine-dependent methyltransferase activity"/>
    <property type="evidence" value="ECO:0007669"/>
    <property type="project" value="InterPro"/>
</dbReference>
<evidence type="ECO:0000313" key="3">
    <source>
        <dbReference type="Proteomes" id="UP000033860"/>
    </source>
</evidence>
<dbReference type="InterPro" id="IPR013216">
    <property type="entry name" value="Methyltransf_11"/>
</dbReference>
<evidence type="ECO:0000313" key="2">
    <source>
        <dbReference type="EMBL" id="KKU61411.1"/>
    </source>
</evidence>